<evidence type="ECO:0000313" key="12">
    <source>
        <dbReference type="Proteomes" id="UP000807504"/>
    </source>
</evidence>
<evidence type="ECO:0000256" key="1">
    <source>
        <dbReference type="ARBA" id="ARBA00022670"/>
    </source>
</evidence>
<feature type="active site" evidence="8">
    <location>
        <position position="415"/>
    </location>
</feature>
<dbReference type="GO" id="GO:0046872">
    <property type="term" value="F:metal ion binding"/>
    <property type="evidence" value="ECO:0007669"/>
    <property type="project" value="UniProtKB-KW"/>
</dbReference>
<feature type="signal peptide" evidence="9">
    <location>
        <begin position="1"/>
        <end position="27"/>
    </location>
</feature>
<accession>A0A8T0EF14</accession>
<evidence type="ECO:0000256" key="8">
    <source>
        <dbReference type="PROSITE-ProRule" id="PRU00276"/>
    </source>
</evidence>
<organism evidence="11 12">
    <name type="scientific">Argiope bruennichi</name>
    <name type="common">Wasp spider</name>
    <name type="synonym">Aranea bruennichi</name>
    <dbReference type="NCBI Taxonomy" id="94029"/>
    <lineage>
        <taxon>Eukaryota</taxon>
        <taxon>Metazoa</taxon>
        <taxon>Ecdysozoa</taxon>
        <taxon>Arthropoda</taxon>
        <taxon>Chelicerata</taxon>
        <taxon>Arachnida</taxon>
        <taxon>Araneae</taxon>
        <taxon>Araneomorphae</taxon>
        <taxon>Entelegynae</taxon>
        <taxon>Araneoidea</taxon>
        <taxon>Araneidae</taxon>
        <taxon>Argiope</taxon>
    </lineage>
</organism>
<dbReference type="Gene3D" id="3.40.1620.60">
    <property type="match status" value="1"/>
</dbReference>
<dbReference type="GO" id="GO:0004222">
    <property type="term" value="F:metalloendopeptidase activity"/>
    <property type="evidence" value="ECO:0007669"/>
    <property type="project" value="InterPro"/>
</dbReference>
<evidence type="ECO:0000259" key="10">
    <source>
        <dbReference type="PROSITE" id="PS50215"/>
    </source>
</evidence>
<evidence type="ECO:0000256" key="3">
    <source>
        <dbReference type="ARBA" id="ARBA00022801"/>
    </source>
</evidence>
<evidence type="ECO:0000256" key="2">
    <source>
        <dbReference type="ARBA" id="ARBA00022723"/>
    </source>
</evidence>
<evidence type="ECO:0000256" key="7">
    <source>
        <dbReference type="ARBA" id="ARBA00023180"/>
    </source>
</evidence>
<dbReference type="PANTHER" id="PTHR11905">
    <property type="entry name" value="ADAM A DISINTEGRIN AND METALLOPROTEASE DOMAIN"/>
    <property type="match status" value="1"/>
</dbReference>
<dbReference type="Gene3D" id="3.40.390.10">
    <property type="entry name" value="Collagenase (Catalytic Domain)"/>
    <property type="match status" value="1"/>
</dbReference>
<name>A0A8T0EF14_ARGBR</name>
<keyword evidence="6" id="KW-1015">Disulfide bond</keyword>
<comment type="caution">
    <text evidence="11">The sequence shown here is derived from an EMBL/GenBank/DDBJ whole genome shotgun (WGS) entry which is preliminary data.</text>
</comment>
<dbReference type="GO" id="GO:0006509">
    <property type="term" value="P:membrane protein ectodomain proteolysis"/>
    <property type="evidence" value="ECO:0007669"/>
    <property type="project" value="TreeGrafter"/>
</dbReference>
<proteinExistence type="predicted"/>
<dbReference type="InterPro" id="IPR024079">
    <property type="entry name" value="MetalloPept_cat_dom_sf"/>
</dbReference>
<keyword evidence="2 8" id="KW-0479">Metal-binding</keyword>
<evidence type="ECO:0000256" key="4">
    <source>
        <dbReference type="ARBA" id="ARBA00022833"/>
    </source>
</evidence>
<reference evidence="11" key="2">
    <citation type="submission" date="2020-06" db="EMBL/GenBank/DDBJ databases">
        <authorList>
            <person name="Sheffer M."/>
        </authorList>
    </citation>
    <scope>NUCLEOTIDE SEQUENCE</scope>
</reference>
<feature type="binding site" evidence="8">
    <location>
        <position position="424"/>
    </location>
    <ligand>
        <name>Zn(2+)</name>
        <dbReference type="ChEBI" id="CHEBI:29105"/>
        <note>catalytic</note>
    </ligand>
</feature>
<keyword evidence="12" id="KW-1185">Reference proteome</keyword>
<feature type="domain" description="Peptidase M12B" evidence="10">
    <location>
        <begin position="248"/>
        <end position="484"/>
    </location>
</feature>
<protein>
    <submittedName>
        <fullName evidence="11">A disintegrin and metalloproteinase with like protein</fullName>
    </submittedName>
</protein>
<dbReference type="InterPro" id="IPR041645">
    <property type="entry name" value="ADAMTS_CR_2"/>
</dbReference>
<evidence type="ECO:0000256" key="6">
    <source>
        <dbReference type="ARBA" id="ARBA00023157"/>
    </source>
</evidence>
<keyword evidence="7" id="KW-0325">Glycoprotein</keyword>
<dbReference type="EMBL" id="JABXBU010002228">
    <property type="protein sequence ID" value="KAF8771702.1"/>
    <property type="molecule type" value="Genomic_DNA"/>
</dbReference>
<reference evidence="11" key="1">
    <citation type="journal article" date="2020" name="bioRxiv">
        <title>Chromosome-level reference genome of the European wasp spider Argiope bruennichi: a resource for studies on range expansion and evolutionary adaptation.</title>
        <authorList>
            <person name="Sheffer M.M."/>
            <person name="Hoppe A."/>
            <person name="Krehenwinkel H."/>
            <person name="Uhl G."/>
            <person name="Kuss A.W."/>
            <person name="Jensen L."/>
            <person name="Jensen C."/>
            <person name="Gillespie R.G."/>
            <person name="Hoff K.J."/>
            <person name="Prost S."/>
        </authorList>
    </citation>
    <scope>NUCLEOTIDE SEQUENCE</scope>
</reference>
<evidence type="ECO:0000256" key="9">
    <source>
        <dbReference type="SAM" id="SignalP"/>
    </source>
</evidence>
<dbReference type="SUPFAM" id="SSF55486">
    <property type="entry name" value="Metalloproteases ('zincins'), catalytic domain"/>
    <property type="match status" value="1"/>
</dbReference>
<dbReference type="InterPro" id="IPR001590">
    <property type="entry name" value="Peptidase_M12B"/>
</dbReference>
<dbReference type="AlphaFoldDB" id="A0A8T0EF14"/>
<feature type="chain" id="PRO_5035920961" evidence="9">
    <location>
        <begin position="28"/>
        <end position="684"/>
    </location>
</feature>
<dbReference type="Pfam" id="PF13582">
    <property type="entry name" value="Reprolysin_3"/>
    <property type="match status" value="1"/>
</dbReference>
<dbReference type="PANTHER" id="PTHR11905:SF249">
    <property type="entry name" value="SOL NARAE, ISOFORM C"/>
    <property type="match status" value="1"/>
</dbReference>
<evidence type="ECO:0000256" key="5">
    <source>
        <dbReference type="ARBA" id="ARBA00023049"/>
    </source>
</evidence>
<keyword evidence="4 8" id="KW-0862">Zinc</keyword>
<keyword evidence="1" id="KW-0645">Protease</keyword>
<feature type="binding site" evidence="8">
    <location>
        <position position="414"/>
    </location>
    <ligand>
        <name>Zn(2+)</name>
        <dbReference type="ChEBI" id="CHEBI:29105"/>
        <note>catalytic</note>
    </ligand>
</feature>
<keyword evidence="5" id="KW-0482">Metalloprotease</keyword>
<dbReference type="Pfam" id="PF17771">
    <property type="entry name" value="ADAMTS_CR_2"/>
    <property type="match status" value="1"/>
</dbReference>
<dbReference type="Proteomes" id="UP000807504">
    <property type="component" value="Unassembled WGS sequence"/>
</dbReference>
<gene>
    <name evidence="11" type="ORF">HNY73_019082</name>
</gene>
<evidence type="ECO:0000313" key="11">
    <source>
        <dbReference type="EMBL" id="KAF8771702.1"/>
    </source>
</evidence>
<comment type="caution">
    <text evidence="8">Lacks conserved residue(s) required for the propagation of feature annotation.</text>
</comment>
<dbReference type="PROSITE" id="PS50215">
    <property type="entry name" value="ADAM_MEPRO"/>
    <property type="match status" value="1"/>
</dbReference>
<keyword evidence="3" id="KW-0378">Hydrolase</keyword>
<sequence length="684" mass="77306">MGFLKSASIMPILCFSLLTICIQGSLAFPDLSYHRQTNSSRLEQLRNGEPNSKDYEIVQLRILSKRSADDKDVIRVHFSAFGKNIHLRLQKNDDFNDKLEALRVYEATMSYGDIKLEEIILKGDDPESLIAPFFRGRCHHPSPLWFENDGVIGDDLRIKPASNDIDYLMEFFDYDGEFEDDNRIINFGKNGRNILGNSSSTRIKSGLHLVYRSLTKSTMSSKSLPLDDVLNNIDSADDGRHRKGPLHAWPEVLLMVDYNTYEMHLSHGFNDTQIRNYYISFLNGVDLRFKTLTNPKISLILSQIVIFKSMDATPFLKENIFPGTNIFNGDKAMTDLGRHLYSARKKSDLYPEFDLAILLTHLDTCSDHIICDRSTAGIAYLMGACTTHQSNEQWMGVAIVEDRGGFDGILTAAHEIGHLLGADHDGTPNYRLGLRDSLACNLGDGYIMSHTTLSSRMFQWSECSVKQFRYFLSSERASCLFNQPNYPNKLENSVLPGVVLSLDEQCNRMMGSRACAWDSRVCTGLLCYDTVFGIEPCWVGLTPAPAAEGSPCGEDLHCMHGKCVSKFLIYSQAWHMEHRNAPKISTTEKPVETCTEDSDEFFCESYFWTIGRKEACKNSRIFEECCYSHKVLCAVNSSRNWMQKTGRDTSPLGLHSRIMQHALKLEMQLPSVVSNTSSGEGYLF</sequence>
<feature type="binding site" evidence="8">
    <location>
        <position position="418"/>
    </location>
    <ligand>
        <name>Zn(2+)</name>
        <dbReference type="ChEBI" id="CHEBI:29105"/>
        <note>catalytic</note>
    </ligand>
</feature>
<keyword evidence="9" id="KW-0732">Signal</keyword>